<dbReference type="Proteomes" id="UP000015750">
    <property type="component" value="Unassembled WGS sequence"/>
</dbReference>
<dbReference type="AlphaFoldDB" id="A0ABC9TIU2"/>
<feature type="transmembrane region" description="Helical" evidence="1">
    <location>
        <begin position="93"/>
        <end position="113"/>
    </location>
</feature>
<feature type="transmembrane region" description="Helical" evidence="1">
    <location>
        <begin position="36"/>
        <end position="57"/>
    </location>
</feature>
<sequence length="117" mass="13918">MQRLFFYWINYTLLILFIVMVILGVVQLAVKKESEITFYTTFFGIIFGISFMSAYYANKKSNRMFFLLTTFLLMYVPKKIVDYLNIPLLKISVANYFIVLFGILILIFSQKYIKRQT</sequence>
<keyword evidence="1" id="KW-0812">Transmembrane</keyword>
<protein>
    <recommendedName>
        <fullName evidence="4">Permease</fullName>
    </recommendedName>
</protein>
<organism evidence="2 3">
    <name type="scientific">Enterococcus faecalis RP2S-4</name>
    <dbReference type="NCBI Taxonomy" id="1244145"/>
    <lineage>
        <taxon>Bacteria</taxon>
        <taxon>Bacillati</taxon>
        <taxon>Bacillota</taxon>
        <taxon>Bacilli</taxon>
        <taxon>Lactobacillales</taxon>
        <taxon>Enterococcaceae</taxon>
        <taxon>Enterococcus</taxon>
    </lineage>
</organism>
<proteinExistence type="predicted"/>
<feature type="transmembrane region" description="Helical" evidence="1">
    <location>
        <begin position="7"/>
        <end position="30"/>
    </location>
</feature>
<accession>A0ABC9TIU2</accession>
<evidence type="ECO:0008006" key="4">
    <source>
        <dbReference type="Google" id="ProtNLM"/>
    </source>
</evidence>
<name>A0ABC9TIU2_ENTFL</name>
<keyword evidence="1" id="KW-0472">Membrane</keyword>
<gene>
    <name evidence="2" type="ORF">D358_01896</name>
</gene>
<reference evidence="2 3" key="1">
    <citation type="submission" date="2013-06" db="EMBL/GenBank/DDBJ databases">
        <authorList>
            <person name="Weinstock G."/>
            <person name="Sodergren E."/>
            <person name="Lobos E.A."/>
            <person name="Fulton L."/>
            <person name="Fulton R."/>
            <person name="Courtney L."/>
            <person name="Fronick C."/>
            <person name="O'Laughlin M."/>
            <person name="Godfrey J."/>
            <person name="Wilson R.M."/>
            <person name="Miner T."/>
            <person name="Farmer C."/>
            <person name="Delehaunty K."/>
            <person name="Cordes M."/>
            <person name="Minx P."/>
            <person name="Tomlinson C."/>
            <person name="Chen J."/>
            <person name="Wollam A."/>
            <person name="Pepin K.H."/>
            <person name="Bhonagiri V."/>
            <person name="Zhang X."/>
            <person name="Warren W."/>
            <person name="Mitreva M."/>
            <person name="Mardis E.R."/>
            <person name="Wilson R.K."/>
        </authorList>
    </citation>
    <scope>NUCLEOTIDE SEQUENCE [LARGE SCALE GENOMIC DNA]</scope>
    <source>
        <strain evidence="2 3">RP2S-4</strain>
    </source>
</reference>
<evidence type="ECO:0000313" key="2">
    <source>
        <dbReference type="EMBL" id="EPI07583.1"/>
    </source>
</evidence>
<feature type="transmembrane region" description="Helical" evidence="1">
    <location>
        <begin position="64"/>
        <end position="81"/>
    </location>
</feature>
<keyword evidence="1" id="KW-1133">Transmembrane helix</keyword>
<comment type="caution">
    <text evidence="2">The sequence shown here is derived from an EMBL/GenBank/DDBJ whole genome shotgun (WGS) entry which is preliminary data.</text>
</comment>
<evidence type="ECO:0000313" key="3">
    <source>
        <dbReference type="Proteomes" id="UP000015750"/>
    </source>
</evidence>
<evidence type="ECO:0000256" key="1">
    <source>
        <dbReference type="SAM" id="Phobius"/>
    </source>
</evidence>
<dbReference type="EMBL" id="ATIR01000058">
    <property type="protein sequence ID" value="EPI07583.1"/>
    <property type="molecule type" value="Genomic_DNA"/>
</dbReference>